<sequence length="128" mass="13966">MRNSKWFFISLIGLSITVMILSALPLFMKPPAEGPIPQGLPPMEELPAGGLNGAMLPENVDPAEAEQFMKENGVSAPELKPGEMGSSPPEKLNYGTASAMIMAAIVIAFSSFRLFQLRKQKQDRKNVY</sequence>
<evidence type="ECO:0000256" key="1">
    <source>
        <dbReference type="SAM" id="MobiDB-lite"/>
    </source>
</evidence>
<feature type="transmembrane region" description="Helical" evidence="2">
    <location>
        <begin position="7"/>
        <end position="28"/>
    </location>
</feature>
<comment type="caution">
    <text evidence="3">The sequence shown here is derived from an EMBL/GenBank/DDBJ whole genome shotgun (WGS) entry which is preliminary data.</text>
</comment>
<dbReference type="RefSeq" id="WP_155113344.1">
    <property type="nucleotide sequence ID" value="NZ_WMIB01000019.1"/>
</dbReference>
<feature type="region of interest" description="Disordered" evidence="1">
    <location>
        <begin position="37"/>
        <end position="56"/>
    </location>
</feature>
<accession>A0A7X2S7J7</accession>
<gene>
    <name evidence="3" type="ORF">GKZ89_15625</name>
</gene>
<evidence type="ECO:0000313" key="3">
    <source>
        <dbReference type="EMBL" id="MTH54832.1"/>
    </source>
</evidence>
<proteinExistence type="predicted"/>
<keyword evidence="2" id="KW-0472">Membrane</keyword>
<reference evidence="3 4" key="1">
    <citation type="journal article" date="2017" name="Int. J. Syst. Evol. Microbiol.">
        <title>Bacillus mangrovi sp. nov., isolated from a sediment sample from a mangrove forest.</title>
        <authorList>
            <person name="Gupta V."/>
            <person name="Singh P.K."/>
            <person name="Korpole S."/>
            <person name="Tanuku N.R.S."/>
            <person name="Pinnaka A.K."/>
        </authorList>
    </citation>
    <scope>NUCLEOTIDE SEQUENCE [LARGE SCALE GENOMIC DNA]</scope>
    <source>
        <strain evidence="3 4">KCTC 33872</strain>
    </source>
</reference>
<organism evidence="3 4">
    <name type="scientific">Metabacillus mangrovi</name>
    <dbReference type="NCBI Taxonomy" id="1491830"/>
    <lineage>
        <taxon>Bacteria</taxon>
        <taxon>Bacillati</taxon>
        <taxon>Bacillota</taxon>
        <taxon>Bacilli</taxon>
        <taxon>Bacillales</taxon>
        <taxon>Bacillaceae</taxon>
        <taxon>Metabacillus</taxon>
    </lineage>
</organism>
<evidence type="ECO:0000256" key="2">
    <source>
        <dbReference type="SAM" id="Phobius"/>
    </source>
</evidence>
<dbReference type="EMBL" id="WMIB01000019">
    <property type="protein sequence ID" value="MTH54832.1"/>
    <property type="molecule type" value="Genomic_DNA"/>
</dbReference>
<dbReference type="AlphaFoldDB" id="A0A7X2S7J7"/>
<evidence type="ECO:0000313" key="4">
    <source>
        <dbReference type="Proteomes" id="UP000434639"/>
    </source>
</evidence>
<keyword evidence="4" id="KW-1185">Reference proteome</keyword>
<keyword evidence="2" id="KW-1133">Transmembrane helix</keyword>
<dbReference type="Proteomes" id="UP000434639">
    <property type="component" value="Unassembled WGS sequence"/>
</dbReference>
<protein>
    <submittedName>
        <fullName evidence="3">Uncharacterized protein</fullName>
    </submittedName>
</protein>
<dbReference type="OrthoDB" id="2972590at2"/>
<name>A0A7X2S7J7_9BACI</name>
<feature type="transmembrane region" description="Helical" evidence="2">
    <location>
        <begin position="94"/>
        <end position="115"/>
    </location>
</feature>
<keyword evidence="2" id="KW-0812">Transmembrane</keyword>